<evidence type="ECO:0000256" key="1">
    <source>
        <dbReference type="ARBA" id="ARBA00006975"/>
    </source>
</evidence>
<evidence type="ECO:0000256" key="2">
    <source>
        <dbReference type="ARBA" id="ARBA00023186"/>
    </source>
</evidence>
<dbReference type="HAMAP" id="MF_00580">
    <property type="entry name" value="CH10"/>
    <property type="match status" value="1"/>
</dbReference>
<dbReference type="AlphaFoldDB" id="A0A1F5NYB3"/>
<protein>
    <recommendedName>
        <fullName evidence="3">Co-chaperonin GroES</fullName>
    </recommendedName>
    <alternativeName>
        <fullName evidence="3">10 kDa chaperonin</fullName>
    </alternativeName>
    <alternativeName>
        <fullName evidence="3">Chaperonin-10</fullName>
        <shortName evidence="3">Cpn10</shortName>
    </alternativeName>
</protein>
<dbReference type="PROSITE" id="PS00681">
    <property type="entry name" value="CHAPERONINS_CPN10"/>
    <property type="match status" value="1"/>
</dbReference>
<dbReference type="InterPro" id="IPR037124">
    <property type="entry name" value="Chaperonin_GroES_sf"/>
</dbReference>
<dbReference type="CDD" id="cd00320">
    <property type="entry name" value="cpn10"/>
    <property type="match status" value="1"/>
</dbReference>
<dbReference type="GO" id="GO:0046872">
    <property type="term" value="F:metal ion binding"/>
    <property type="evidence" value="ECO:0007669"/>
    <property type="project" value="TreeGrafter"/>
</dbReference>
<dbReference type="PANTHER" id="PTHR10772">
    <property type="entry name" value="10 KDA HEAT SHOCK PROTEIN"/>
    <property type="match status" value="1"/>
</dbReference>
<dbReference type="InterPro" id="IPR018369">
    <property type="entry name" value="Chaprnonin_Cpn10_CS"/>
</dbReference>
<evidence type="ECO:0000256" key="3">
    <source>
        <dbReference type="HAMAP-Rule" id="MF_00580"/>
    </source>
</evidence>
<proteinExistence type="inferred from homology"/>
<dbReference type="Proteomes" id="UP000176339">
    <property type="component" value="Unassembled WGS sequence"/>
</dbReference>
<dbReference type="PANTHER" id="PTHR10772:SF63">
    <property type="entry name" value="20 KDA CHAPERONIN, CHLOROPLASTIC"/>
    <property type="match status" value="1"/>
</dbReference>
<comment type="subunit">
    <text evidence="3">Heptamer of 7 subunits arranged in a ring. Interacts with the chaperonin GroEL.</text>
</comment>
<dbReference type="GO" id="GO:0051087">
    <property type="term" value="F:protein-folding chaperone binding"/>
    <property type="evidence" value="ECO:0007669"/>
    <property type="project" value="TreeGrafter"/>
</dbReference>
<keyword evidence="2 3" id="KW-0143">Chaperone</keyword>
<dbReference type="FunFam" id="2.30.33.40:FF:000001">
    <property type="entry name" value="10 kDa chaperonin"/>
    <property type="match status" value="1"/>
</dbReference>
<evidence type="ECO:0000313" key="5">
    <source>
        <dbReference type="EMBL" id="OGE82621.1"/>
    </source>
</evidence>
<comment type="caution">
    <text evidence="5">The sequence shown here is derived from an EMBL/GenBank/DDBJ whole genome shotgun (WGS) entry which is preliminary data.</text>
</comment>
<dbReference type="EMBL" id="MFEN01000067">
    <property type="protein sequence ID" value="OGE82621.1"/>
    <property type="molecule type" value="Genomic_DNA"/>
</dbReference>
<evidence type="ECO:0000313" key="6">
    <source>
        <dbReference type="Proteomes" id="UP000176339"/>
    </source>
</evidence>
<dbReference type="SUPFAM" id="SSF50129">
    <property type="entry name" value="GroES-like"/>
    <property type="match status" value="1"/>
</dbReference>
<dbReference type="GO" id="GO:0051082">
    <property type="term" value="F:unfolded protein binding"/>
    <property type="evidence" value="ECO:0007669"/>
    <property type="project" value="TreeGrafter"/>
</dbReference>
<gene>
    <name evidence="3" type="primary">groES</name>
    <name evidence="3" type="synonym">groS</name>
    <name evidence="5" type="ORF">A2846_01370</name>
</gene>
<evidence type="ECO:0000256" key="4">
    <source>
        <dbReference type="RuleBase" id="RU000535"/>
    </source>
</evidence>
<dbReference type="Pfam" id="PF00166">
    <property type="entry name" value="Cpn10"/>
    <property type="match status" value="1"/>
</dbReference>
<reference evidence="5 6" key="1">
    <citation type="journal article" date="2016" name="Nat. Commun.">
        <title>Thousands of microbial genomes shed light on interconnected biogeochemical processes in an aquifer system.</title>
        <authorList>
            <person name="Anantharaman K."/>
            <person name="Brown C.T."/>
            <person name="Hug L.A."/>
            <person name="Sharon I."/>
            <person name="Castelle C.J."/>
            <person name="Probst A.J."/>
            <person name="Thomas B.C."/>
            <person name="Singh A."/>
            <person name="Wilkins M.J."/>
            <person name="Karaoz U."/>
            <person name="Brodie E.L."/>
            <person name="Williams K.H."/>
            <person name="Hubbard S.S."/>
            <person name="Banfield J.F."/>
        </authorList>
    </citation>
    <scope>NUCLEOTIDE SEQUENCE [LARGE SCALE GENOMIC DNA]</scope>
</reference>
<comment type="similarity">
    <text evidence="1 3 4">Belongs to the GroES chaperonin family.</text>
</comment>
<dbReference type="Gene3D" id="2.30.33.40">
    <property type="entry name" value="GroES chaperonin"/>
    <property type="match status" value="1"/>
</dbReference>
<comment type="function">
    <text evidence="3 4">Together with the chaperonin GroEL, plays an essential role in assisting protein folding. The GroEL-GroES system forms a nano-cage that allows encapsulation of the non-native substrate proteins and provides a physical environment optimized to promote and accelerate protein folding. GroES binds to the apical surface of the GroEL ring, thereby capping the opening of the GroEL channel.</text>
</comment>
<keyword evidence="3" id="KW-0963">Cytoplasm</keyword>
<sequence length="101" mass="11036">MQIKPIGDRILVEQLTQEEVTKSGIVLPDTAEKEKKAQGRIVALGNGEDLAKLGLKVGDVVVFGKYSGEEVEMDEGGKKKEYKILYVGDEESKSDVLAIIE</sequence>
<organism evidence="5 6">
    <name type="scientific">Candidatus Doudnabacteria bacterium RIFCSPHIGHO2_01_FULL_49_9</name>
    <dbReference type="NCBI Taxonomy" id="1817827"/>
    <lineage>
        <taxon>Bacteria</taxon>
        <taxon>Candidatus Doudnaibacteriota</taxon>
    </lineage>
</organism>
<accession>A0A1F5NYB3</accession>
<comment type="subcellular location">
    <subcellularLocation>
        <location evidence="3">Cytoplasm</location>
    </subcellularLocation>
</comment>
<dbReference type="GO" id="GO:0005737">
    <property type="term" value="C:cytoplasm"/>
    <property type="evidence" value="ECO:0007669"/>
    <property type="project" value="UniProtKB-SubCell"/>
</dbReference>
<dbReference type="SMART" id="SM00883">
    <property type="entry name" value="Cpn10"/>
    <property type="match status" value="1"/>
</dbReference>
<dbReference type="GO" id="GO:0044183">
    <property type="term" value="F:protein folding chaperone"/>
    <property type="evidence" value="ECO:0007669"/>
    <property type="project" value="InterPro"/>
</dbReference>
<dbReference type="GO" id="GO:0005524">
    <property type="term" value="F:ATP binding"/>
    <property type="evidence" value="ECO:0007669"/>
    <property type="project" value="InterPro"/>
</dbReference>
<dbReference type="PRINTS" id="PR00297">
    <property type="entry name" value="CHAPERONIN10"/>
</dbReference>
<name>A0A1F5NYB3_9BACT</name>
<dbReference type="InterPro" id="IPR011032">
    <property type="entry name" value="GroES-like_sf"/>
</dbReference>
<dbReference type="InterPro" id="IPR020818">
    <property type="entry name" value="Chaperonin_GroES"/>
</dbReference>